<dbReference type="AlphaFoldDB" id="A0A1H2MVX7"/>
<evidence type="ECO:0000313" key="2">
    <source>
        <dbReference type="Proteomes" id="UP000198600"/>
    </source>
</evidence>
<dbReference type="RefSeq" id="WP_084378708.1">
    <property type="nucleotide sequence ID" value="NZ_LS483433.1"/>
</dbReference>
<accession>A0A1H2MVX7</accession>
<dbReference type="Proteomes" id="UP000198600">
    <property type="component" value="Chromosome I"/>
</dbReference>
<keyword evidence="2" id="KW-1185">Reference proteome</keyword>
<proteinExistence type="predicted"/>
<reference evidence="2" key="1">
    <citation type="submission" date="2016-10" db="EMBL/GenBank/DDBJ databases">
        <authorList>
            <person name="Varghese N."/>
            <person name="Submissions S."/>
        </authorList>
    </citation>
    <scope>NUCLEOTIDE SEQUENCE [LARGE SCALE GENOMIC DNA]</scope>
    <source>
        <strain evidence="2">LMG 2223</strain>
    </source>
</reference>
<organism evidence="1 2">
    <name type="scientific">Pseudomonas mucidolens</name>
    <dbReference type="NCBI Taxonomy" id="46679"/>
    <lineage>
        <taxon>Bacteria</taxon>
        <taxon>Pseudomonadati</taxon>
        <taxon>Pseudomonadota</taxon>
        <taxon>Gammaproteobacteria</taxon>
        <taxon>Pseudomonadales</taxon>
        <taxon>Pseudomonadaceae</taxon>
        <taxon>Pseudomonas</taxon>
    </lineage>
</organism>
<dbReference type="OrthoDB" id="6889398at2"/>
<gene>
    <name evidence="1" type="ORF">SAMN05216202_2449</name>
</gene>
<protein>
    <submittedName>
        <fullName evidence="1">Uncharacterized protein</fullName>
    </submittedName>
</protein>
<dbReference type="STRING" id="46679.SAMN05216202_2449"/>
<evidence type="ECO:0000313" key="1">
    <source>
        <dbReference type="EMBL" id="SDU97088.1"/>
    </source>
</evidence>
<name>A0A1H2MVX7_9PSED</name>
<dbReference type="EMBL" id="LT629802">
    <property type="protein sequence ID" value="SDU97088.1"/>
    <property type="molecule type" value="Genomic_DNA"/>
</dbReference>
<sequence>MTVSLAAIATAAQPPSGGQVDLQASQNLFEHMTDNAKGMPAGAAPQQIGEGLMERLNGFIDRSQNFAKRADALTNGPMAGSAVAPAGNQQLASLPTGAGAGEPAKKVADQQIDHIVQSLGRMFDYSIETQMVVRGATQISGAANTLLKGQ</sequence>